<dbReference type="AlphaFoldDB" id="A0A1X2IKI4"/>
<sequence>MASRSFIYFVASFMTAMAVEEKQGSIVTPASIPLRPLQWIDFTTEFAIVGFLLLYVVVWWQGSRTNRDIASKWTNINVGYLTDQFALVGNKTTNDKPSLVKDGPADYLMYTSGRRYIQFGHWWIKLKPRNDPVSRLTSAMFSLFGWTKSLKDRVEVTLTLDKESKKKFVFAILNTSIAKETHEKRFDLSKMTKIASANVPSNLVVYTESQKLAELLLGGKSGDILRQSSGLESLIITYLPDYEPERLNTDKDLKLTLIYDMNDTKSSSLVELPCALADTVGSLNLTADVTTKLDKNIAELRKIFAKREAEDRAEEIAKKKAEAKRAQDDRLKKLSPSEQRKHDEKERNREKKKEMKKRTKRA</sequence>
<feature type="compositionally biased region" description="Basic and acidic residues" evidence="5">
    <location>
        <begin position="338"/>
        <end position="353"/>
    </location>
</feature>
<comment type="caution">
    <text evidence="7">The sequence shown here is derived from an EMBL/GenBank/DDBJ whole genome shotgun (WGS) entry which is preliminary data.</text>
</comment>
<evidence type="ECO:0000256" key="3">
    <source>
        <dbReference type="ARBA" id="ARBA00022989"/>
    </source>
</evidence>
<dbReference type="OrthoDB" id="10039147at2759"/>
<keyword evidence="4 6" id="KW-0472">Membrane</keyword>
<proteinExistence type="predicted"/>
<evidence type="ECO:0000313" key="8">
    <source>
        <dbReference type="Proteomes" id="UP000193560"/>
    </source>
</evidence>
<evidence type="ECO:0000313" key="7">
    <source>
        <dbReference type="EMBL" id="ORZ18056.1"/>
    </source>
</evidence>
<keyword evidence="3 6" id="KW-1133">Transmembrane helix</keyword>
<dbReference type="GO" id="GO:0032469">
    <property type="term" value="P:endoplasmic reticulum calcium ion homeostasis"/>
    <property type="evidence" value="ECO:0007669"/>
    <property type="project" value="InterPro"/>
</dbReference>
<protein>
    <recommendedName>
        <fullName evidence="9">DUF1682-domain-containing protein</fullName>
    </recommendedName>
</protein>
<dbReference type="Proteomes" id="UP000193560">
    <property type="component" value="Unassembled WGS sequence"/>
</dbReference>
<dbReference type="PANTHER" id="PTHR12883:SF0">
    <property type="entry name" value="PAT COMPLEX SUBUNIT CCDC47"/>
    <property type="match status" value="1"/>
</dbReference>
<reference evidence="7 8" key="1">
    <citation type="submission" date="2016-07" db="EMBL/GenBank/DDBJ databases">
        <title>Pervasive Adenine N6-methylation of Active Genes in Fungi.</title>
        <authorList>
            <consortium name="DOE Joint Genome Institute"/>
            <person name="Mondo S.J."/>
            <person name="Dannebaum R.O."/>
            <person name="Kuo R.C."/>
            <person name="Labutti K."/>
            <person name="Haridas S."/>
            <person name="Kuo A."/>
            <person name="Salamov A."/>
            <person name="Ahrendt S.R."/>
            <person name="Lipzen A."/>
            <person name="Sullivan W."/>
            <person name="Andreopoulos W.B."/>
            <person name="Clum A."/>
            <person name="Lindquist E."/>
            <person name="Daum C."/>
            <person name="Ramamoorthy G.K."/>
            <person name="Gryganskyi A."/>
            <person name="Culley D."/>
            <person name="Magnuson J.K."/>
            <person name="James T.Y."/>
            <person name="O'Malley M.A."/>
            <person name="Stajich J.E."/>
            <person name="Spatafora J.W."/>
            <person name="Visel A."/>
            <person name="Grigoriev I.V."/>
        </authorList>
    </citation>
    <scope>NUCLEOTIDE SEQUENCE [LARGE SCALE GENOMIC DNA]</scope>
    <source>
        <strain evidence="7 8">NRRL 1336</strain>
    </source>
</reference>
<evidence type="ECO:0000256" key="1">
    <source>
        <dbReference type="ARBA" id="ARBA00004167"/>
    </source>
</evidence>
<accession>A0A1X2IKI4</accession>
<evidence type="ECO:0008006" key="9">
    <source>
        <dbReference type="Google" id="ProtNLM"/>
    </source>
</evidence>
<dbReference type="EMBL" id="MCGE01000009">
    <property type="protein sequence ID" value="ORZ18056.1"/>
    <property type="molecule type" value="Genomic_DNA"/>
</dbReference>
<dbReference type="PANTHER" id="PTHR12883">
    <property type="entry name" value="ADIPOCYTE-SPECIFIC PROTEIN 4-RELATED"/>
    <property type="match status" value="1"/>
</dbReference>
<comment type="subcellular location">
    <subcellularLocation>
        <location evidence="1">Membrane</location>
        <topology evidence="1">Single-pass membrane protein</topology>
    </subcellularLocation>
</comment>
<feature type="region of interest" description="Disordered" evidence="5">
    <location>
        <begin position="310"/>
        <end position="362"/>
    </location>
</feature>
<dbReference type="GO" id="GO:0016020">
    <property type="term" value="C:membrane"/>
    <property type="evidence" value="ECO:0007669"/>
    <property type="project" value="UniProtKB-SubCell"/>
</dbReference>
<name>A0A1X2IKI4_9FUNG</name>
<feature type="compositionally biased region" description="Basic and acidic residues" evidence="5">
    <location>
        <begin position="310"/>
        <end position="332"/>
    </location>
</feature>
<dbReference type="Pfam" id="PF07946">
    <property type="entry name" value="CCDC47"/>
    <property type="match status" value="1"/>
</dbReference>
<dbReference type="GO" id="GO:0005509">
    <property type="term" value="F:calcium ion binding"/>
    <property type="evidence" value="ECO:0007669"/>
    <property type="project" value="InterPro"/>
</dbReference>
<organism evidence="7 8">
    <name type="scientific">Absidia repens</name>
    <dbReference type="NCBI Taxonomy" id="90262"/>
    <lineage>
        <taxon>Eukaryota</taxon>
        <taxon>Fungi</taxon>
        <taxon>Fungi incertae sedis</taxon>
        <taxon>Mucoromycota</taxon>
        <taxon>Mucoromycotina</taxon>
        <taxon>Mucoromycetes</taxon>
        <taxon>Mucorales</taxon>
        <taxon>Cunninghamellaceae</taxon>
        <taxon>Absidia</taxon>
    </lineage>
</organism>
<evidence type="ECO:0000256" key="5">
    <source>
        <dbReference type="SAM" id="MobiDB-lite"/>
    </source>
</evidence>
<evidence type="ECO:0000256" key="2">
    <source>
        <dbReference type="ARBA" id="ARBA00022692"/>
    </source>
</evidence>
<keyword evidence="8" id="KW-1185">Reference proteome</keyword>
<dbReference type="GO" id="GO:0005783">
    <property type="term" value="C:endoplasmic reticulum"/>
    <property type="evidence" value="ECO:0007669"/>
    <property type="project" value="InterPro"/>
</dbReference>
<evidence type="ECO:0000256" key="4">
    <source>
        <dbReference type="ARBA" id="ARBA00023136"/>
    </source>
</evidence>
<gene>
    <name evidence="7" type="ORF">BCR42DRAFT_413045</name>
</gene>
<dbReference type="STRING" id="90262.A0A1X2IKI4"/>
<feature type="transmembrane region" description="Helical" evidence="6">
    <location>
        <begin position="42"/>
        <end position="60"/>
    </location>
</feature>
<evidence type="ECO:0000256" key="6">
    <source>
        <dbReference type="SAM" id="Phobius"/>
    </source>
</evidence>
<keyword evidence="2 6" id="KW-0812">Transmembrane</keyword>
<dbReference type="InterPro" id="IPR012879">
    <property type="entry name" value="CCDC47"/>
</dbReference>